<name>A0A0U5ANX0_9BACT</name>
<dbReference type="SUPFAM" id="SSF51569">
    <property type="entry name" value="Aldolase"/>
    <property type="match status" value="1"/>
</dbReference>
<dbReference type="CDD" id="cd00956">
    <property type="entry name" value="Transaldolase_FSA"/>
    <property type="match status" value="1"/>
</dbReference>
<dbReference type="Gene3D" id="3.20.20.70">
    <property type="entry name" value="Aldolase class I"/>
    <property type="match status" value="1"/>
</dbReference>
<dbReference type="AlphaFoldDB" id="A0A0U5ANX0"/>
<feature type="active site" description="Schiff-base intermediate with substrate" evidence="9">
    <location>
        <position position="84"/>
    </location>
</feature>
<dbReference type="KEGG" id="cthi:THC_1215"/>
<dbReference type="InterPro" id="IPR004731">
    <property type="entry name" value="Transaldolase_3B/F6P_aldolase"/>
</dbReference>
<dbReference type="OrthoDB" id="9807051at2"/>
<evidence type="ECO:0000256" key="5">
    <source>
        <dbReference type="ARBA" id="ARBA00022679"/>
    </source>
</evidence>
<dbReference type="InterPro" id="IPR001585">
    <property type="entry name" value="TAL/FSA"/>
</dbReference>
<dbReference type="PANTHER" id="PTHR10683">
    <property type="entry name" value="TRANSALDOLASE"/>
    <property type="match status" value="1"/>
</dbReference>
<dbReference type="EMBL" id="AP014945">
    <property type="protein sequence ID" value="BAU23586.1"/>
    <property type="molecule type" value="Genomic_DNA"/>
</dbReference>
<keyword evidence="7 9" id="KW-0704">Schiff base</keyword>
<dbReference type="NCBIfam" id="TIGR00875">
    <property type="entry name" value="fsa_talC_mipB"/>
    <property type="match status" value="1"/>
</dbReference>
<dbReference type="InterPro" id="IPR033919">
    <property type="entry name" value="TSA/FSA_arc/bac"/>
</dbReference>
<dbReference type="EC" id="2.2.1.2" evidence="9"/>
<accession>A0A0U5ANX0</accession>
<dbReference type="PROSITE" id="PS00958">
    <property type="entry name" value="TRANSALDOLASE_2"/>
    <property type="match status" value="1"/>
</dbReference>
<evidence type="ECO:0000256" key="6">
    <source>
        <dbReference type="ARBA" id="ARBA00023126"/>
    </source>
</evidence>
<reference evidence="11" key="2">
    <citation type="journal article" date="2016" name="Int. J. Syst. Evol. Microbiol.">
        <title>Caldimicrobium thiodismutans sp. nov., a sulfur-disproportionating bacterium isolated from a hot spring.</title>
        <authorList>
            <person name="Kojima H."/>
            <person name="Umezawa K."/>
            <person name="Fukui M."/>
        </authorList>
    </citation>
    <scope>NUCLEOTIDE SEQUENCE [LARGE SCALE GENOMIC DNA]</scope>
    <source>
        <strain evidence="11">TF1</strain>
    </source>
</reference>
<evidence type="ECO:0000256" key="2">
    <source>
        <dbReference type="ARBA" id="ARBA00004857"/>
    </source>
</evidence>
<dbReference type="InterPro" id="IPR018225">
    <property type="entry name" value="Transaldolase_AS"/>
</dbReference>
<reference evidence="10 11" key="1">
    <citation type="journal article" date="2016" name="Int. J. Syst. Evol. Microbiol.">
        <title>Caldimicrobium thiodismutans sp. nov., a sulfur-disproportionating bacterium isolated from a hot spring, and emended description of the genus Caldimicrobium.</title>
        <authorList>
            <person name="Kojima H."/>
            <person name="Umezawa K."/>
            <person name="Fukui M."/>
        </authorList>
    </citation>
    <scope>NUCLEOTIDE SEQUENCE [LARGE SCALE GENOMIC DNA]</scope>
    <source>
        <strain evidence="10 11">TF1</strain>
    </source>
</reference>
<evidence type="ECO:0000313" key="11">
    <source>
        <dbReference type="Proteomes" id="UP000068196"/>
    </source>
</evidence>
<organism evidence="10 11">
    <name type="scientific">Caldimicrobium thiodismutans</name>
    <dbReference type="NCBI Taxonomy" id="1653476"/>
    <lineage>
        <taxon>Bacteria</taxon>
        <taxon>Pseudomonadati</taxon>
        <taxon>Thermodesulfobacteriota</taxon>
        <taxon>Thermodesulfobacteria</taxon>
        <taxon>Thermodesulfobacteriales</taxon>
        <taxon>Thermodesulfobacteriaceae</taxon>
        <taxon>Caldimicrobium</taxon>
    </lineage>
</organism>
<dbReference type="Proteomes" id="UP000068196">
    <property type="component" value="Chromosome"/>
</dbReference>
<comment type="similarity">
    <text evidence="3 9">Belongs to the transaldolase family. Type 3B subfamily.</text>
</comment>
<dbReference type="GO" id="GO:0042182">
    <property type="term" value="P:ketone catabolic process"/>
    <property type="evidence" value="ECO:0007669"/>
    <property type="project" value="UniProtKB-ARBA"/>
</dbReference>
<proteinExistence type="inferred from homology"/>
<keyword evidence="5 9" id="KW-0808">Transferase</keyword>
<dbReference type="STRING" id="1653476.THC_1215"/>
<evidence type="ECO:0000256" key="8">
    <source>
        <dbReference type="ARBA" id="ARBA00048810"/>
    </source>
</evidence>
<evidence type="ECO:0000313" key="10">
    <source>
        <dbReference type="EMBL" id="BAU23586.1"/>
    </source>
</evidence>
<dbReference type="InterPro" id="IPR022999">
    <property type="entry name" value="Transaldolase_3B"/>
</dbReference>
<dbReference type="PATRIC" id="fig|1653476.3.peg.1262"/>
<evidence type="ECO:0000256" key="3">
    <source>
        <dbReference type="ARBA" id="ARBA00005740"/>
    </source>
</evidence>
<comment type="pathway">
    <text evidence="2 9">Carbohydrate degradation; pentose phosphate pathway; D-glyceraldehyde 3-phosphate and beta-D-fructose 6-phosphate from D-ribose 5-phosphate and D-xylulose 5-phosphate (non-oxidative stage): step 2/3.</text>
</comment>
<dbReference type="GO" id="GO:0005737">
    <property type="term" value="C:cytoplasm"/>
    <property type="evidence" value="ECO:0007669"/>
    <property type="project" value="UniProtKB-SubCell"/>
</dbReference>
<evidence type="ECO:0000256" key="1">
    <source>
        <dbReference type="ARBA" id="ARBA00004496"/>
    </source>
</evidence>
<evidence type="ECO:0000256" key="4">
    <source>
        <dbReference type="ARBA" id="ARBA00022490"/>
    </source>
</evidence>
<dbReference type="GO" id="GO:0004801">
    <property type="term" value="F:transaldolase activity"/>
    <property type="evidence" value="ECO:0007669"/>
    <property type="project" value="UniProtKB-UniRule"/>
</dbReference>
<keyword evidence="4 9" id="KW-0963">Cytoplasm</keyword>
<comment type="function">
    <text evidence="9">Transaldolase is important for the balance of metabolites in the pentose-phosphate pathway.</text>
</comment>
<dbReference type="GO" id="GO:0005975">
    <property type="term" value="P:carbohydrate metabolic process"/>
    <property type="evidence" value="ECO:0007669"/>
    <property type="project" value="InterPro"/>
</dbReference>
<dbReference type="UniPathway" id="UPA00115">
    <property type="reaction ID" value="UER00414"/>
</dbReference>
<gene>
    <name evidence="9" type="primary">tal</name>
    <name evidence="10" type="ORF">THC_1215</name>
</gene>
<dbReference type="Pfam" id="PF00923">
    <property type="entry name" value="TAL_FSA"/>
    <property type="match status" value="1"/>
</dbReference>
<protein>
    <recommendedName>
        <fullName evidence="9">Probable transaldolase</fullName>
        <ecNumber evidence="9">2.2.1.2</ecNumber>
    </recommendedName>
</protein>
<keyword evidence="11" id="KW-1185">Reference proteome</keyword>
<dbReference type="PANTHER" id="PTHR10683:SF40">
    <property type="entry name" value="FRUCTOSE-6-PHOSPHATE ALDOLASE 1-RELATED"/>
    <property type="match status" value="1"/>
</dbReference>
<evidence type="ECO:0000256" key="7">
    <source>
        <dbReference type="ARBA" id="ARBA00023270"/>
    </source>
</evidence>
<comment type="subcellular location">
    <subcellularLocation>
        <location evidence="1 9">Cytoplasm</location>
    </subcellularLocation>
</comment>
<dbReference type="PROSITE" id="PS01054">
    <property type="entry name" value="TRANSALDOLASE_1"/>
    <property type="match status" value="1"/>
</dbReference>
<dbReference type="HAMAP" id="MF_00494">
    <property type="entry name" value="Transaldolase_3b"/>
    <property type="match status" value="1"/>
</dbReference>
<sequence>MKIFVDTAKIEEIRKVKEWGILDGVTTNPTLLSQTGKPWKEAALEILREIPDKPVSLEVIATDAEGMIKEARELAKMGPNVVIKIPFTTEGLKAIRVLTEEGIKTNVTLVFSPLQALVAGKLGATYVSPFLGRVDDIGYDGMLVTEEIVHIYEVYGIETEIIAASIRHVDHVRRCAHLGVDIATIPFKVIEQMLKHPLTDIGLSKFLEDAKKAGIQIL</sequence>
<dbReference type="RefSeq" id="WP_068514785.1">
    <property type="nucleotide sequence ID" value="NZ_AP014945.1"/>
</dbReference>
<dbReference type="FunFam" id="3.20.20.70:FF:000018">
    <property type="entry name" value="Probable transaldolase"/>
    <property type="match status" value="1"/>
</dbReference>
<keyword evidence="6 9" id="KW-0570">Pentose shunt</keyword>
<dbReference type="GO" id="GO:0016832">
    <property type="term" value="F:aldehyde-lyase activity"/>
    <property type="evidence" value="ECO:0007669"/>
    <property type="project" value="InterPro"/>
</dbReference>
<dbReference type="InterPro" id="IPR013785">
    <property type="entry name" value="Aldolase_TIM"/>
</dbReference>
<comment type="catalytic activity">
    <reaction evidence="8 9">
        <text>D-sedoheptulose 7-phosphate + D-glyceraldehyde 3-phosphate = D-erythrose 4-phosphate + beta-D-fructose 6-phosphate</text>
        <dbReference type="Rhea" id="RHEA:17053"/>
        <dbReference type="ChEBI" id="CHEBI:16897"/>
        <dbReference type="ChEBI" id="CHEBI:57483"/>
        <dbReference type="ChEBI" id="CHEBI:57634"/>
        <dbReference type="ChEBI" id="CHEBI:59776"/>
        <dbReference type="EC" id="2.2.1.2"/>
    </reaction>
</comment>
<dbReference type="GO" id="GO:0006098">
    <property type="term" value="P:pentose-phosphate shunt"/>
    <property type="evidence" value="ECO:0007669"/>
    <property type="project" value="UniProtKB-UniRule"/>
</dbReference>
<evidence type="ECO:0000256" key="9">
    <source>
        <dbReference type="HAMAP-Rule" id="MF_00494"/>
    </source>
</evidence>